<reference evidence="2 3" key="1">
    <citation type="submission" date="2020-02" db="EMBL/GenBank/DDBJ databases">
        <authorList>
            <person name="Ma Q."/>
            <person name="Huang Y."/>
            <person name="Song X."/>
            <person name="Pei D."/>
        </authorList>
    </citation>
    <scope>NUCLEOTIDE SEQUENCE [LARGE SCALE GENOMIC DNA]</scope>
    <source>
        <strain evidence="2">Sxm20200214</strain>
        <tissue evidence="2">Leaf</tissue>
    </source>
</reference>
<evidence type="ECO:0000313" key="3">
    <source>
        <dbReference type="Proteomes" id="UP000886595"/>
    </source>
</evidence>
<evidence type="ECO:0000313" key="2">
    <source>
        <dbReference type="EMBL" id="KAG2252030.1"/>
    </source>
</evidence>
<keyword evidence="3" id="KW-1185">Reference proteome</keyword>
<dbReference type="Proteomes" id="UP000886595">
    <property type="component" value="Unassembled WGS sequence"/>
</dbReference>
<evidence type="ECO:0000256" key="1">
    <source>
        <dbReference type="SAM" id="SignalP"/>
    </source>
</evidence>
<dbReference type="EMBL" id="JAAMPC010000016">
    <property type="protein sequence ID" value="KAG2252030.1"/>
    <property type="molecule type" value="Genomic_DNA"/>
</dbReference>
<sequence length="70" mass="7882">MKISRCISFLLMVMIRGLAKFMAIRTAKASARRGYETCCEVAECWDEETRSSMIQPNHAAHVVEFQAASV</sequence>
<comment type="caution">
    <text evidence="2">The sequence shown here is derived from an EMBL/GenBank/DDBJ whole genome shotgun (WGS) entry which is preliminary data.</text>
</comment>
<evidence type="ECO:0008006" key="4">
    <source>
        <dbReference type="Google" id="ProtNLM"/>
    </source>
</evidence>
<dbReference type="OrthoDB" id="10462711at2759"/>
<organism evidence="2 3">
    <name type="scientific">Brassica carinata</name>
    <name type="common">Ethiopian mustard</name>
    <name type="synonym">Abyssinian cabbage</name>
    <dbReference type="NCBI Taxonomy" id="52824"/>
    <lineage>
        <taxon>Eukaryota</taxon>
        <taxon>Viridiplantae</taxon>
        <taxon>Streptophyta</taxon>
        <taxon>Embryophyta</taxon>
        <taxon>Tracheophyta</taxon>
        <taxon>Spermatophyta</taxon>
        <taxon>Magnoliopsida</taxon>
        <taxon>eudicotyledons</taxon>
        <taxon>Gunneridae</taxon>
        <taxon>Pentapetalae</taxon>
        <taxon>rosids</taxon>
        <taxon>malvids</taxon>
        <taxon>Brassicales</taxon>
        <taxon>Brassicaceae</taxon>
        <taxon>Brassiceae</taxon>
        <taxon>Brassica</taxon>
    </lineage>
</organism>
<name>A0A8X7TRN7_BRACI</name>
<accession>A0A8X7TRN7</accession>
<protein>
    <recommendedName>
        <fullName evidence="4">Secreted protein</fullName>
    </recommendedName>
</protein>
<dbReference type="AlphaFoldDB" id="A0A8X7TRN7"/>
<feature type="chain" id="PRO_5036470060" description="Secreted protein" evidence="1">
    <location>
        <begin position="20"/>
        <end position="70"/>
    </location>
</feature>
<feature type="signal peptide" evidence="1">
    <location>
        <begin position="1"/>
        <end position="19"/>
    </location>
</feature>
<keyword evidence="1" id="KW-0732">Signal</keyword>
<proteinExistence type="predicted"/>
<gene>
    <name evidence="2" type="ORF">Bca52824_082166</name>
</gene>